<name>A0A7U4DQI9_DESPD</name>
<dbReference type="KEGG" id="dpr:Despr_3044"/>
<reference evidence="2 3" key="1">
    <citation type="journal article" date="2011" name="Stand. Genomic Sci.">
        <title>Complete genome sequence of Desulfobulbus propionicus type strain (1pr3).</title>
        <authorList>
            <person name="Pagani I."/>
            <person name="Lapidus A."/>
            <person name="Nolan M."/>
            <person name="Lucas S."/>
            <person name="Hammon N."/>
            <person name="Deshpande S."/>
            <person name="Cheng J.F."/>
            <person name="Chertkov O."/>
            <person name="Davenport K."/>
            <person name="Tapia R."/>
            <person name="Han C."/>
            <person name="Goodwin L."/>
            <person name="Pitluck S."/>
            <person name="Liolios K."/>
            <person name="Mavromatis K."/>
            <person name="Ivanova N."/>
            <person name="Mikhailova N."/>
            <person name="Pati A."/>
            <person name="Chen A."/>
            <person name="Palaniappan K."/>
            <person name="Land M."/>
            <person name="Hauser L."/>
            <person name="Chang Y.J."/>
            <person name="Jeffries C.D."/>
            <person name="Detter J.C."/>
            <person name="Brambilla E."/>
            <person name="Kannan K.P."/>
            <person name="Djao O.D."/>
            <person name="Rohde M."/>
            <person name="Pukall R."/>
            <person name="Spring S."/>
            <person name="Goker M."/>
            <person name="Sikorski J."/>
            <person name="Woyke T."/>
            <person name="Bristow J."/>
            <person name="Eisen J.A."/>
            <person name="Markowitz V."/>
            <person name="Hugenholtz P."/>
            <person name="Kyrpides N.C."/>
            <person name="Klenk H.P."/>
        </authorList>
    </citation>
    <scope>NUCLEOTIDE SEQUENCE [LARGE SCALE GENOMIC DNA]</scope>
    <source>
        <strain evidence="3">ATCC 33891 / DSM 2032 / 1pr3</strain>
    </source>
</reference>
<feature type="signal peptide" evidence="1">
    <location>
        <begin position="1"/>
        <end position="29"/>
    </location>
</feature>
<dbReference type="RefSeq" id="WP_015725702.1">
    <property type="nucleotide sequence ID" value="NC_014972.1"/>
</dbReference>
<keyword evidence="1" id="KW-0732">Signal</keyword>
<dbReference type="InterPro" id="IPR025514">
    <property type="entry name" value="DUF4402"/>
</dbReference>
<gene>
    <name evidence="2" type="ordered locus">Despr_3044</name>
</gene>
<organism evidence="2 3">
    <name type="scientific">Desulfobulbus propionicus (strain ATCC 33891 / DSM 2032 / VKM B-1956 / 1pr3)</name>
    <dbReference type="NCBI Taxonomy" id="577650"/>
    <lineage>
        <taxon>Bacteria</taxon>
        <taxon>Pseudomonadati</taxon>
        <taxon>Thermodesulfobacteriota</taxon>
        <taxon>Desulfobulbia</taxon>
        <taxon>Desulfobulbales</taxon>
        <taxon>Desulfobulbaceae</taxon>
        <taxon>Desulfobulbus</taxon>
    </lineage>
</organism>
<evidence type="ECO:0000313" key="2">
    <source>
        <dbReference type="EMBL" id="ADW19177.1"/>
    </source>
</evidence>
<dbReference type="EMBL" id="CP002364">
    <property type="protein sequence ID" value="ADW19177.1"/>
    <property type="molecule type" value="Genomic_DNA"/>
</dbReference>
<protein>
    <recommendedName>
        <fullName evidence="4">DUF4402 domain-containing protein</fullName>
    </recommendedName>
</protein>
<keyword evidence="3" id="KW-1185">Reference proteome</keyword>
<accession>A0A7U4DQI9</accession>
<proteinExistence type="predicted"/>
<sequence length="181" mass="17742">MKKTWKRSALLMGTAMLGAIALSGTNVQAGDVTMDINVEVNSTLTETATNMDFGTIDLNPAGDTVTIDATAGSATPATTGTSVITGGTSGTITVASPNAFTITVTYPATATLNGSGTAAGETLTVSDIAANSEGGSGTVAKSSGPSPGSDAVIHVGGAIVFPADTVNGPYSGTMTITLNYS</sequence>
<dbReference type="AlphaFoldDB" id="A0A7U4DQI9"/>
<evidence type="ECO:0000313" key="3">
    <source>
        <dbReference type="Proteomes" id="UP000006365"/>
    </source>
</evidence>
<evidence type="ECO:0000256" key="1">
    <source>
        <dbReference type="SAM" id="SignalP"/>
    </source>
</evidence>
<dbReference type="Proteomes" id="UP000006365">
    <property type="component" value="Chromosome"/>
</dbReference>
<evidence type="ECO:0008006" key="4">
    <source>
        <dbReference type="Google" id="ProtNLM"/>
    </source>
</evidence>
<dbReference type="Pfam" id="PF14352">
    <property type="entry name" value="DUF4402"/>
    <property type="match status" value="1"/>
</dbReference>
<feature type="chain" id="PRO_5030842977" description="DUF4402 domain-containing protein" evidence="1">
    <location>
        <begin position="30"/>
        <end position="181"/>
    </location>
</feature>